<accession>A0ABN8K692</accession>
<gene>
    <name evidence="1" type="ORF">MES5069_400112</name>
</gene>
<reference evidence="1 2" key="1">
    <citation type="submission" date="2022-03" db="EMBL/GenBank/DDBJ databases">
        <authorList>
            <person name="Brunel B."/>
        </authorList>
    </citation>
    <scope>NUCLEOTIDE SEQUENCE [LARGE SCALE GENOMIC DNA]</scope>
    <source>
        <strain evidence="1">STM5069sample</strain>
    </source>
</reference>
<dbReference type="InterPro" id="IPR021295">
    <property type="entry name" value="DUF2867"/>
</dbReference>
<evidence type="ECO:0000313" key="1">
    <source>
        <dbReference type="EMBL" id="CAH2404111.1"/>
    </source>
</evidence>
<sequence length="172" mass="18772">MMCIARHRPPRPQVVAKPFAKPFAHADRLLPGANFGDTHVLVVTGLALDAVGVSQQVFGRQPSWIKWLLALRNGIVAPFGLKTGPERGSGPNIGFLPVVSQSTNCVVFGFDDWHLDFRVLLEVRECTSTEHEISVSTAVKTHNSVGSSYLALVKPFHRIIVPAMLMQVVSGH</sequence>
<organism evidence="1 2">
    <name type="scientific">Mesorhizobium escarrei</name>
    <dbReference type="NCBI Taxonomy" id="666018"/>
    <lineage>
        <taxon>Bacteria</taxon>
        <taxon>Pseudomonadati</taxon>
        <taxon>Pseudomonadota</taxon>
        <taxon>Alphaproteobacteria</taxon>
        <taxon>Hyphomicrobiales</taxon>
        <taxon>Phyllobacteriaceae</taxon>
        <taxon>Mesorhizobium</taxon>
    </lineage>
</organism>
<name>A0ABN8K692_9HYPH</name>
<comment type="caution">
    <text evidence="1">The sequence shown here is derived from an EMBL/GenBank/DDBJ whole genome shotgun (WGS) entry which is preliminary data.</text>
</comment>
<evidence type="ECO:0000313" key="2">
    <source>
        <dbReference type="Proteomes" id="UP001153050"/>
    </source>
</evidence>
<dbReference type="Pfam" id="PF11066">
    <property type="entry name" value="DUF2867"/>
    <property type="match status" value="1"/>
</dbReference>
<dbReference type="RefSeq" id="WP_254019887.1">
    <property type="nucleotide sequence ID" value="NZ_CAKXZT010000136.1"/>
</dbReference>
<proteinExistence type="predicted"/>
<dbReference type="EMBL" id="CAKXZT010000136">
    <property type="protein sequence ID" value="CAH2404111.1"/>
    <property type="molecule type" value="Genomic_DNA"/>
</dbReference>
<protein>
    <recommendedName>
        <fullName evidence="3">DUF2867 domain-containing protein</fullName>
    </recommendedName>
</protein>
<evidence type="ECO:0008006" key="3">
    <source>
        <dbReference type="Google" id="ProtNLM"/>
    </source>
</evidence>
<dbReference type="Proteomes" id="UP001153050">
    <property type="component" value="Unassembled WGS sequence"/>
</dbReference>
<keyword evidence="2" id="KW-1185">Reference proteome</keyword>